<dbReference type="PANTHER" id="PTHR34354">
    <property type="entry name" value="NADPH-DEPENDENT 7-CYANO-7-DEAZAGUANINE REDUCTASE"/>
    <property type="match status" value="1"/>
</dbReference>
<dbReference type="RefSeq" id="WP_207859795.1">
    <property type="nucleotide sequence ID" value="NZ_JAFREP010000014.1"/>
</dbReference>
<name>A0A8J7QKG7_9BACT</name>
<dbReference type="InterPro" id="IPR029139">
    <property type="entry name" value="QueF_N"/>
</dbReference>
<dbReference type="PANTHER" id="PTHR34354:SF1">
    <property type="entry name" value="NADPH-DEPENDENT 7-CYANO-7-DEAZAGUANINE REDUCTASE"/>
    <property type="match status" value="1"/>
</dbReference>
<dbReference type="Pfam" id="PF14489">
    <property type="entry name" value="QueF"/>
    <property type="match status" value="1"/>
</dbReference>
<dbReference type="InterPro" id="IPR029500">
    <property type="entry name" value="QueF"/>
</dbReference>
<dbReference type="Proteomes" id="UP000664417">
    <property type="component" value="Unassembled WGS sequence"/>
</dbReference>
<dbReference type="GO" id="GO:0033739">
    <property type="term" value="F:preQ1 synthase activity"/>
    <property type="evidence" value="ECO:0007669"/>
    <property type="project" value="InterPro"/>
</dbReference>
<organism evidence="2 3">
    <name type="scientific">Acanthopleuribacter pedis</name>
    <dbReference type="NCBI Taxonomy" id="442870"/>
    <lineage>
        <taxon>Bacteria</taxon>
        <taxon>Pseudomonadati</taxon>
        <taxon>Acidobacteriota</taxon>
        <taxon>Holophagae</taxon>
        <taxon>Acanthopleuribacterales</taxon>
        <taxon>Acanthopleuribacteraceae</taxon>
        <taxon>Acanthopleuribacter</taxon>
    </lineage>
</organism>
<keyword evidence="3" id="KW-1185">Reference proteome</keyword>
<dbReference type="Pfam" id="PF14819">
    <property type="entry name" value="QueF_N"/>
    <property type="match status" value="1"/>
</dbReference>
<accession>A0A8J7QKG7</accession>
<reference evidence="2" key="1">
    <citation type="submission" date="2021-03" db="EMBL/GenBank/DDBJ databases">
        <authorList>
            <person name="Wang G."/>
        </authorList>
    </citation>
    <scope>NUCLEOTIDE SEQUENCE</scope>
    <source>
        <strain evidence="2">KCTC 12899</strain>
    </source>
</reference>
<proteinExistence type="predicted"/>
<evidence type="ECO:0000313" key="3">
    <source>
        <dbReference type="Proteomes" id="UP000664417"/>
    </source>
</evidence>
<dbReference type="SUPFAM" id="SSF55620">
    <property type="entry name" value="Tetrahydrobiopterin biosynthesis enzymes-like"/>
    <property type="match status" value="1"/>
</dbReference>
<sequence length="277" mass="30842">MSSSTPSNAREAALSQLKLGKETAADDTELDIVPRGFGRERFQGASLPFSGFDLWNGYEVSYLDLTGKPQVFHVQMVVDAASRGIVESKSLKLFFNSFNQQTFASRRTFADAVGGRLNEALGVTVELTFFAPQERPPTRRLEGKLLDPYPLTQRPTGYDASLIQATTGVGAFAFHSHLLRSNCPVTNQPDWGAVQITGGGTKHPEPASLLTYLVAMREHQDFHEACCETIFMDLYNTLSPDWLAVSCHYTRRGGWDINPARFTHRPNTVNRGLIWRQ</sequence>
<evidence type="ECO:0000313" key="2">
    <source>
        <dbReference type="EMBL" id="MBO1319868.1"/>
    </source>
</evidence>
<dbReference type="GO" id="GO:0008616">
    <property type="term" value="P:tRNA queuosine(34) biosynthetic process"/>
    <property type="evidence" value="ECO:0007669"/>
    <property type="project" value="InterPro"/>
</dbReference>
<dbReference type="Gene3D" id="3.30.1130.10">
    <property type="match status" value="2"/>
</dbReference>
<evidence type="ECO:0000259" key="1">
    <source>
        <dbReference type="Pfam" id="PF14819"/>
    </source>
</evidence>
<dbReference type="AlphaFoldDB" id="A0A8J7QKG7"/>
<dbReference type="InterPro" id="IPR050084">
    <property type="entry name" value="NADPH_dep_7-cyano-7-deazaG_red"/>
</dbReference>
<dbReference type="InterPro" id="IPR043133">
    <property type="entry name" value="GTP-CH-I_C/QueF"/>
</dbReference>
<protein>
    <recommendedName>
        <fullName evidence="1">NADPH-dependent 7-cyano-7-deazaguanine reductase N-terminal domain-containing protein</fullName>
    </recommendedName>
</protein>
<dbReference type="EMBL" id="JAFREP010000014">
    <property type="protein sequence ID" value="MBO1319868.1"/>
    <property type="molecule type" value="Genomic_DNA"/>
</dbReference>
<gene>
    <name evidence="2" type="ORF">J3U88_15435</name>
</gene>
<comment type="caution">
    <text evidence="2">The sequence shown here is derived from an EMBL/GenBank/DDBJ whole genome shotgun (WGS) entry which is preliminary data.</text>
</comment>
<feature type="domain" description="NADPH-dependent 7-cyano-7-deazaguanine reductase N-terminal" evidence="1">
    <location>
        <begin position="27"/>
        <end position="127"/>
    </location>
</feature>